<evidence type="ECO:0000256" key="1">
    <source>
        <dbReference type="SAM" id="SignalP"/>
    </source>
</evidence>
<evidence type="ECO:0000313" key="3">
    <source>
        <dbReference type="EMBL" id="CDH47558.1"/>
    </source>
</evidence>
<reference evidence="3 4" key="1">
    <citation type="journal article" date="2014" name="ISME J.">
        <title>Candidatus Competibacter-lineage genomes retrieved from metagenomes reveal functional metabolic diversity.</title>
        <authorList>
            <person name="McIlroy S.J."/>
            <person name="Albertsen M."/>
            <person name="Andresen E.K."/>
            <person name="Saunders A.M."/>
            <person name="Kristiansen R."/>
            <person name="Stokholm-Bjerregaard M."/>
            <person name="Nielsen K.L."/>
            <person name="Nielsen P.H."/>
        </authorList>
    </citation>
    <scope>NUCLEOTIDE SEQUENCE [LARGE SCALE GENOMIC DNA]</scope>
    <source>
        <strain evidence="3 4">Run_B_J11</strain>
    </source>
</reference>
<dbReference type="NCBIfam" id="TIGR02595">
    <property type="entry name" value="PEP_CTERM"/>
    <property type="match status" value="1"/>
</dbReference>
<proteinExistence type="predicted"/>
<dbReference type="RefSeq" id="WP_034436670.1">
    <property type="nucleotide sequence ID" value="NZ_CBTK010000303.1"/>
</dbReference>
<dbReference type="Proteomes" id="UP000019184">
    <property type="component" value="Unassembled WGS sequence"/>
</dbReference>
<protein>
    <recommendedName>
        <fullName evidence="2">Ice-binding protein C-terminal domain-containing protein</fullName>
    </recommendedName>
</protein>
<dbReference type="AlphaFoldDB" id="A0A7U7GFY1"/>
<name>A0A7U7GFY1_9GAMM</name>
<comment type="caution">
    <text evidence="3">The sequence shown here is derived from an EMBL/GenBank/DDBJ whole genome shotgun (WGS) entry which is preliminary data.</text>
</comment>
<gene>
    <name evidence="3" type="ORF">BN874_840021</name>
</gene>
<feature type="chain" id="PRO_5030801547" description="Ice-binding protein C-terminal domain-containing protein" evidence="1">
    <location>
        <begin position="20"/>
        <end position="376"/>
    </location>
</feature>
<dbReference type="InterPro" id="IPR013424">
    <property type="entry name" value="Ice-binding_C"/>
</dbReference>
<organism evidence="3 4">
    <name type="scientific">Candidatus Contendobacter odensis Run_B_J11</name>
    <dbReference type="NCBI Taxonomy" id="1400861"/>
    <lineage>
        <taxon>Bacteria</taxon>
        <taxon>Pseudomonadati</taxon>
        <taxon>Pseudomonadota</taxon>
        <taxon>Gammaproteobacteria</taxon>
        <taxon>Candidatus Competibacteraceae</taxon>
        <taxon>Candidatus Contendibacter</taxon>
    </lineage>
</organism>
<dbReference type="EMBL" id="CBTK010000303">
    <property type="protein sequence ID" value="CDH47558.1"/>
    <property type="molecule type" value="Genomic_DNA"/>
</dbReference>
<dbReference type="OrthoDB" id="6219137at2"/>
<evidence type="ECO:0000259" key="2">
    <source>
        <dbReference type="Pfam" id="PF07589"/>
    </source>
</evidence>
<feature type="domain" description="Ice-binding protein C-terminal" evidence="2">
    <location>
        <begin position="344"/>
        <end position="365"/>
    </location>
</feature>
<feature type="signal peptide" evidence="1">
    <location>
        <begin position="1"/>
        <end position="19"/>
    </location>
</feature>
<keyword evidence="1" id="KW-0732">Signal</keyword>
<dbReference type="Pfam" id="PF07589">
    <property type="entry name" value="PEP-CTERM"/>
    <property type="match status" value="1"/>
</dbReference>
<evidence type="ECO:0000313" key="4">
    <source>
        <dbReference type="Proteomes" id="UP000019184"/>
    </source>
</evidence>
<accession>A0A7U7GFY1</accession>
<keyword evidence="4" id="KW-1185">Reference proteome</keyword>
<sequence length="376" mass="39753">MNKKLLVLIALLFSPSAFALRYSIQDIIPSDAFIVGPTAINNSGEVTGWLYANTPSHNVQAFVWSSQDGLRSLGGLAGGNHDEYGTAISNLGVVTGISFASNGSIGTFTWSQALGAQSIGVPQNAPSDTRVIGQGVNDYGVVVGHSYSPNAVTDQPFIWNAVSGFQTTGYNGIATDINNLGQVVGNIDTYGYGNRHAYIWDSVNGLQTLGYLPGCYTVAVAINDQSQVIGNSYGANCNSNGFVWDSKQGIRSLGALDGWLGSTALAINDMGHVVGELRGAVNGEAFIWTEVTGIQILQDLIDPYSGDLSNVVLFGATGINDRGQIIAQGIDPDVGAIHGYLLTPIPEPTTFALLSLGLAGLCVRRWRKPAILRQRR</sequence>